<keyword evidence="3" id="KW-0143">Chaperone</keyword>
<feature type="compositionally biased region" description="Low complexity" evidence="4">
    <location>
        <begin position="280"/>
        <end position="296"/>
    </location>
</feature>
<dbReference type="PANTHER" id="PTHR12425:SF5">
    <property type="entry name" value="SYNEMBRYN"/>
    <property type="match status" value="1"/>
</dbReference>
<evidence type="ECO:0000256" key="1">
    <source>
        <dbReference type="ARBA" id="ARBA00009049"/>
    </source>
</evidence>
<feature type="transmembrane region" description="Helical" evidence="5">
    <location>
        <begin position="518"/>
        <end position="536"/>
    </location>
</feature>
<dbReference type="PANTHER" id="PTHR12425">
    <property type="entry name" value="SYNEMBRYN"/>
    <property type="match status" value="1"/>
</dbReference>
<protein>
    <submittedName>
        <fullName evidence="6">Guanine nucleotide exchange factor synembryn</fullName>
    </submittedName>
</protein>
<evidence type="ECO:0000256" key="5">
    <source>
        <dbReference type="SAM" id="Phobius"/>
    </source>
</evidence>
<evidence type="ECO:0000313" key="6">
    <source>
        <dbReference type="EMBL" id="KAF8680980.1"/>
    </source>
</evidence>
<keyword evidence="2" id="KW-0344">Guanine-nucleotide releasing factor</keyword>
<organism evidence="6 7">
    <name type="scientific">Rhizoctonia solani</name>
    <dbReference type="NCBI Taxonomy" id="456999"/>
    <lineage>
        <taxon>Eukaryota</taxon>
        <taxon>Fungi</taxon>
        <taxon>Dikarya</taxon>
        <taxon>Basidiomycota</taxon>
        <taxon>Agaricomycotina</taxon>
        <taxon>Agaricomycetes</taxon>
        <taxon>Cantharellales</taxon>
        <taxon>Ceratobasidiaceae</taxon>
        <taxon>Rhizoctonia</taxon>
    </lineage>
</organism>
<evidence type="ECO:0000256" key="3">
    <source>
        <dbReference type="ARBA" id="ARBA00023186"/>
    </source>
</evidence>
<dbReference type="GO" id="GO:0007186">
    <property type="term" value="P:G protein-coupled receptor signaling pathway"/>
    <property type="evidence" value="ECO:0007669"/>
    <property type="project" value="TreeGrafter"/>
</dbReference>
<dbReference type="GO" id="GO:0005085">
    <property type="term" value="F:guanyl-nucleotide exchange factor activity"/>
    <property type="evidence" value="ECO:0007669"/>
    <property type="project" value="UniProtKB-KW"/>
</dbReference>
<proteinExistence type="inferred from homology"/>
<keyword evidence="5" id="KW-0472">Membrane</keyword>
<comment type="similarity">
    <text evidence="1">Belongs to the synembryn family.</text>
</comment>
<dbReference type="GO" id="GO:0005737">
    <property type="term" value="C:cytoplasm"/>
    <property type="evidence" value="ECO:0007669"/>
    <property type="project" value="TreeGrafter"/>
</dbReference>
<accession>A0A8H7H909</accession>
<feature type="region of interest" description="Disordered" evidence="4">
    <location>
        <begin position="568"/>
        <end position="598"/>
    </location>
</feature>
<dbReference type="Pfam" id="PF10165">
    <property type="entry name" value="Ric8"/>
    <property type="match status" value="2"/>
</dbReference>
<evidence type="ECO:0000313" key="7">
    <source>
        <dbReference type="Proteomes" id="UP000650582"/>
    </source>
</evidence>
<dbReference type="EMBL" id="JACYCC010000036">
    <property type="protein sequence ID" value="KAF8680980.1"/>
    <property type="molecule type" value="Genomic_DNA"/>
</dbReference>
<feature type="region of interest" description="Disordered" evidence="4">
    <location>
        <begin position="280"/>
        <end position="322"/>
    </location>
</feature>
<keyword evidence="5" id="KW-0812">Transmembrane</keyword>
<feature type="compositionally biased region" description="Basic and acidic residues" evidence="4">
    <location>
        <begin position="633"/>
        <end position="642"/>
    </location>
</feature>
<gene>
    <name evidence="6" type="ORF">RHS04_03658</name>
</gene>
<dbReference type="GO" id="GO:0001965">
    <property type="term" value="F:G-protein alpha-subunit binding"/>
    <property type="evidence" value="ECO:0007669"/>
    <property type="project" value="TreeGrafter"/>
</dbReference>
<keyword evidence="5" id="KW-1133">Transmembrane helix</keyword>
<evidence type="ECO:0000256" key="2">
    <source>
        <dbReference type="ARBA" id="ARBA00022658"/>
    </source>
</evidence>
<comment type="caution">
    <text evidence="6">The sequence shown here is derived from an EMBL/GenBank/DDBJ whole genome shotgun (WGS) entry which is preliminary data.</text>
</comment>
<feature type="region of interest" description="Disordered" evidence="4">
    <location>
        <begin position="622"/>
        <end position="642"/>
    </location>
</feature>
<dbReference type="AlphaFoldDB" id="A0A8H7H909"/>
<name>A0A8H7H909_9AGAM</name>
<dbReference type="Proteomes" id="UP000650582">
    <property type="component" value="Unassembled WGS sequence"/>
</dbReference>
<sequence length="642" mass="68954">MSLLTDYRASASPTVLANITNASIGAFNDQDRAILIQLIIDDVVAARNGQGRIASKDIALALGAIKSLGRLESGSRVVASEKNLSHFLDIAKDLSSNAEASKQAMRCIANAILLVPAGRETLVDLDGDEFCTRVYINEASSPEFIFLASRLLFFMAHTDGSFISRVVRQHRLPNLLAQQIESLGQSDAPFAKDALTDILKLHFSAVAKYSRLVGHESGPGLVLGEYWDDVFEPTASPLIKLLHTLSSSPSNPITGNLTYAIHALLNVPVAPFAHLWFPQSPKPSRSSSSGTQSPRPSLDKNGSPLEAHGSGSGSGNGSPLSRALNLLNRRSSPGRKSPPLPTGDSAIRALSILQNLLALHLPGNCDPDDAGVRAAAKSKGVSLDEVGAPIAALVTRLAAGDDGARTRMAAVVLPPDMDRSSPLEKKDDFLGRCIRLMTSVYYPTLKDAIGELLFVLCGSDVYFGWGFRRKSVAGDLGCKGYESLRFGALDWAPLRQKIRNPVDGLHILLLPPPDSRHILIISFAFSFCFVHLLIVISQSFRQALSAAIGYGNAAGHLYNKGIMAPPPASSGGDDINPITGTREAPSGPSLSEMTDEEKQREAEKLFVLFDRMERMGMAKNPIREAFQSGKFENLPKKGDDSD</sequence>
<reference evidence="6" key="1">
    <citation type="submission" date="2020-09" db="EMBL/GenBank/DDBJ databases">
        <title>Comparative genome analyses of four rice-infecting Rhizoctonia solani isolates reveal extensive enrichment of homogalacturonan modification genes.</title>
        <authorList>
            <person name="Lee D.-Y."/>
            <person name="Jeon J."/>
            <person name="Kim K.-T."/>
            <person name="Cheong K."/>
            <person name="Song H."/>
            <person name="Choi G."/>
            <person name="Ko J."/>
            <person name="Opiyo S.O."/>
            <person name="Zuo S."/>
            <person name="Madhav S."/>
            <person name="Lee Y.-H."/>
            <person name="Wang G.-L."/>
        </authorList>
    </citation>
    <scope>NUCLEOTIDE SEQUENCE</scope>
    <source>
        <strain evidence="6">AG1-IA YN-7</strain>
    </source>
</reference>
<evidence type="ECO:0000256" key="4">
    <source>
        <dbReference type="SAM" id="MobiDB-lite"/>
    </source>
</evidence>
<dbReference type="InterPro" id="IPR019318">
    <property type="entry name" value="Gua_nucleotide_exch_fac_Ric8"/>
</dbReference>